<evidence type="ECO:0000313" key="23">
    <source>
        <dbReference type="Proteomes" id="UP000822688"/>
    </source>
</evidence>
<evidence type="ECO:0000256" key="17">
    <source>
        <dbReference type="ARBA" id="ARBA00051411"/>
    </source>
</evidence>
<dbReference type="GO" id="GO:0005635">
    <property type="term" value="C:nuclear envelope"/>
    <property type="evidence" value="ECO:0007669"/>
    <property type="project" value="TreeGrafter"/>
</dbReference>
<evidence type="ECO:0000256" key="14">
    <source>
        <dbReference type="ARBA" id="ARBA00037916"/>
    </source>
</evidence>
<evidence type="ECO:0000256" key="1">
    <source>
        <dbReference type="ARBA" id="ARBA00004374"/>
    </source>
</evidence>
<dbReference type="Proteomes" id="UP000822688">
    <property type="component" value="Chromosome 1"/>
</dbReference>
<dbReference type="FunFam" id="1.20.120.550:FF:000004">
    <property type="entry name" value="Microsomal glutathione S-transferase 3"/>
    <property type="match status" value="1"/>
</dbReference>
<dbReference type="InterPro" id="IPR023352">
    <property type="entry name" value="MAPEG-like_dom_sf"/>
</dbReference>
<evidence type="ECO:0000256" key="18">
    <source>
        <dbReference type="ARBA" id="ARBA00069748"/>
    </source>
</evidence>
<evidence type="ECO:0000256" key="6">
    <source>
        <dbReference type="ARBA" id="ARBA00023002"/>
    </source>
</evidence>
<dbReference type="PANTHER" id="PTHR10250:SF22">
    <property type="entry name" value="MICROSOMAL GLUTATHIONE S-TRANSFERASE"/>
    <property type="match status" value="1"/>
</dbReference>
<keyword evidence="5 21" id="KW-1133">Transmembrane helix</keyword>
<evidence type="ECO:0000256" key="3">
    <source>
        <dbReference type="ARBA" id="ARBA00022692"/>
    </source>
</evidence>
<dbReference type="GO" id="GO:0006691">
    <property type="term" value="P:leukotriene metabolic process"/>
    <property type="evidence" value="ECO:0007669"/>
    <property type="project" value="UniProtKB-ARBA"/>
</dbReference>
<evidence type="ECO:0000256" key="15">
    <source>
        <dbReference type="ARBA" id="ARBA00039056"/>
    </source>
</evidence>
<organism evidence="22 23">
    <name type="scientific">Ceratodon purpureus</name>
    <name type="common">Fire moss</name>
    <name type="synonym">Dicranum purpureum</name>
    <dbReference type="NCBI Taxonomy" id="3225"/>
    <lineage>
        <taxon>Eukaryota</taxon>
        <taxon>Viridiplantae</taxon>
        <taxon>Streptophyta</taxon>
        <taxon>Embryophyta</taxon>
        <taxon>Bryophyta</taxon>
        <taxon>Bryophytina</taxon>
        <taxon>Bryopsida</taxon>
        <taxon>Dicranidae</taxon>
        <taxon>Pseudoditrichales</taxon>
        <taxon>Ditrichaceae</taxon>
        <taxon>Ceratodon</taxon>
    </lineage>
</organism>
<comment type="pathway">
    <text evidence="13">Lipid metabolism; leukotriene C4 biosynthesis.</text>
</comment>
<comment type="pathway">
    <text evidence="14">Lipid metabolism; arachidonate metabolism.</text>
</comment>
<evidence type="ECO:0000256" key="4">
    <source>
        <dbReference type="ARBA" id="ARBA00022787"/>
    </source>
</evidence>
<keyword evidence="23" id="KW-1185">Reference proteome</keyword>
<keyword evidence="2" id="KW-0808">Transferase</keyword>
<dbReference type="InterPro" id="IPR050997">
    <property type="entry name" value="MAPEG"/>
</dbReference>
<keyword evidence="3 21" id="KW-0812">Transmembrane</keyword>
<evidence type="ECO:0000256" key="21">
    <source>
        <dbReference type="SAM" id="Phobius"/>
    </source>
</evidence>
<dbReference type="AlphaFoldDB" id="A0A8T0J182"/>
<accession>A0A8T0J182</accession>
<evidence type="ECO:0000256" key="9">
    <source>
        <dbReference type="ARBA" id="ARBA00023136"/>
    </source>
</evidence>
<keyword evidence="12" id="KW-0449">Lipoprotein</keyword>
<keyword evidence="8" id="KW-0496">Mitochondrion</keyword>
<keyword evidence="6" id="KW-0560">Oxidoreductase</keyword>
<evidence type="ECO:0000256" key="8">
    <source>
        <dbReference type="ARBA" id="ARBA00023128"/>
    </source>
</evidence>
<reference evidence="22" key="1">
    <citation type="submission" date="2020-06" db="EMBL/GenBank/DDBJ databases">
        <title>WGS assembly of Ceratodon purpureus strain R40.</title>
        <authorList>
            <person name="Carey S.B."/>
            <person name="Jenkins J."/>
            <person name="Shu S."/>
            <person name="Lovell J.T."/>
            <person name="Sreedasyam A."/>
            <person name="Maumus F."/>
            <person name="Tiley G.P."/>
            <person name="Fernandez-Pozo N."/>
            <person name="Barry K."/>
            <person name="Chen C."/>
            <person name="Wang M."/>
            <person name="Lipzen A."/>
            <person name="Daum C."/>
            <person name="Saski C.A."/>
            <person name="Payton A.C."/>
            <person name="Mcbreen J.C."/>
            <person name="Conrad R.E."/>
            <person name="Kollar L.M."/>
            <person name="Olsson S."/>
            <person name="Huttunen S."/>
            <person name="Landis J.B."/>
            <person name="Wickett N.J."/>
            <person name="Johnson M.G."/>
            <person name="Rensing S.A."/>
            <person name="Grimwood J."/>
            <person name="Schmutz J."/>
            <person name="Mcdaniel S.F."/>
        </authorList>
    </citation>
    <scope>NUCLEOTIDE SEQUENCE</scope>
    <source>
        <strain evidence="22">R40</strain>
    </source>
</reference>
<dbReference type="PANTHER" id="PTHR10250">
    <property type="entry name" value="MICROSOMAL GLUTATHIONE S-TRANSFERASE"/>
    <property type="match status" value="1"/>
</dbReference>
<keyword evidence="4" id="KW-1000">Mitochondrion outer membrane</keyword>
<evidence type="ECO:0000256" key="19">
    <source>
        <dbReference type="ARBA" id="ARBA00075145"/>
    </source>
</evidence>
<evidence type="ECO:0000256" key="12">
    <source>
        <dbReference type="ARBA" id="ARBA00023288"/>
    </source>
</evidence>
<dbReference type="GO" id="GO:0006629">
    <property type="term" value="P:lipid metabolic process"/>
    <property type="evidence" value="ECO:0007669"/>
    <property type="project" value="UniProtKB-KW"/>
</dbReference>
<evidence type="ECO:0000256" key="20">
    <source>
        <dbReference type="ARBA" id="ARBA00076908"/>
    </source>
</evidence>
<dbReference type="GO" id="GO:0005783">
    <property type="term" value="C:endoplasmic reticulum"/>
    <property type="evidence" value="ECO:0007669"/>
    <property type="project" value="TreeGrafter"/>
</dbReference>
<evidence type="ECO:0000256" key="10">
    <source>
        <dbReference type="ARBA" id="ARBA00023139"/>
    </source>
</evidence>
<evidence type="ECO:0000256" key="11">
    <source>
        <dbReference type="ARBA" id="ARBA00023239"/>
    </source>
</evidence>
<sequence>MVFEVPEGYKWVLVPLVVNILVTQWMGFMVGGARRRYNVPYPTMYASEKEGHKDAKAFNCVQRAHQNTLEFLPSFMVGLLLGGLQYPLVAAVLGGVYTLARIQYFRGYSGGVANNRFSGGGVLIFPAYFGLLICTICLTLHQFFPDVV</sequence>
<dbReference type="GO" id="GO:0004464">
    <property type="term" value="F:leukotriene-C4 synthase activity"/>
    <property type="evidence" value="ECO:0007669"/>
    <property type="project" value="UniProtKB-EC"/>
</dbReference>
<dbReference type="SUPFAM" id="SSF161084">
    <property type="entry name" value="MAPEG domain-like"/>
    <property type="match status" value="1"/>
</dbReference>
<dbReference type="GO" id="GO:0005741">
    <property type="term" value="C:mitochondrial outer membrane"/>
    <property type="evidence" value="ECO:0007669"/>
    <property type="project" value="UniProtKB-SubCell"/>
</dbReference>
<keyword evidence="10" id="KW-0564">Palmitate</keyword>
<feature type="transmembrane region" description="Helical" evidence="21">
    <location>
        <begin position="121"/>
        <end position="144"/>
    </location>
</feature>
<keyword evidence="7" id="KW-0443">Lipid metabolism</keyword>
<keyword evidence="9 21" id="KW-0472">Membrane</keyword>
<dbReference type="Pfam" id="PF01124">
    <property type="entry name" value="MAPEG"/>
    <property type="match status" value="1"/>
</dbReference>
<keyword evidence="11" id="KW-0456">Lyase</keyword>
<evidence type="ECO:0000256" key="13">
    <source>
        <dbReference type="ARBA" id="ARBA00037884"/>
    </source>
</evidence>
<comment type="subcellular location">
    <subcellularLocation>
        <location evidence="1">Mitochondrion outer membrane</location>
        <topology evidence="1">Multi-pass membrane protein</topology>
    </subcellularLocation>
</comment>
<dbReference type="GO" id="GO:0004364">
    <property type="term" value="F:glutathione transferase activity"/>
    <property type="evidence" value="ECO:0007669"/>
    <property type="project" value="TreeGrafter"/>
</dbReference>
<evidence type="ECO:0000256" key="16">
    <source>
        <dbReference type="ARBA" id="ARBA00049298"/>
    </source>
</evidence>
<protein>
    <recommendedName>
        <fullName evidence="18">Glutathione S-transferase 3, mitochondrial</fullName>
        <ecNumber evidence="15">4.4.1.20</ecNumber>
    </recommendedName>
    <alternativeName>
        <fullName evidence="19">Glutathione peroxidase MGST3</fullName>
    </alternativeName>
    <alternativeName>
        <fullName evidence="20">LTC4 synthase MGST3</fullName>
    </alternativeName>
</protein>
<comment type="catalytic activity">
    <reaction evidence="16">
        <text>leukotriene C4 = leukotriene A4 + glutathione</text>
        <dbReference type="Rhea" id="RHEA:17617"/>
        <dbReference type="ChEBI" id="CHEBI:57463"/>
        <dbReference type="ChEBI" id="CHEBI:57925"/>
        <dbReference type="ChEBI" id="CHEBI:57973"/>
        <dbReference type="EC" id="4.4.1.20"/>
    </reaction>
    <physiologicalReaction direction="right-to-left" evidence="16">
        <dbReference type="Rhea" id="RHEA:17619"/>
    </physiologicalReaction>
</comment>
<proteinExistence type="predicted"/>
<dbReference type="EC" id="4.4.1.20" evidence="15"/>
<evidence type="ECO:0000256" key="2">
    <source>
        <dbReference type="ARBA" id="ARBA00022679"/>
    </source>
</evidence>
<name>A0A8T0J182_CERPU</name>
<dbReference type="EMBL" id="CM026421">
    <property type="protein sequence ID" value="KAG0589355.1"/>
    <property type="molecule type" value="Genomic_DNA"/>
</dbReference>
<dbReference type="InterPro" id="IPR001129">
    <property type="entry name" value="Membr-assoc_MAPEG"/>
</dbReference>
<evidence type="ECO:0000313" key="22">
    <source>
        <dbReference type="EMBL" id="KAG0589355.1"/>
    </source>
</evidence>
<dbReference type="GO" id="GO:0004602">
    <property type="term" value="F:glutathione peroxidase activity"/>
    <property type="evidence" value="ECO:0007669"/>
    <property type="project" value="TreeGrafter"/>
</dbReference>
<comment type="catalytic activity">
    <reaction evidence="17">
        <text>15-deoxy-Delta(12,14)-prostaglandin J2 + glutathione = 15-deoxy-Delta(12,14)-prostaglandin J2-S-(R)-glutathione</text>
        <dbReference type="Rhea" id="RHEA:75963"/>
        <dbReference type="ChEBI" id="CHEBI:57925"/>
        <dbReference type="ChEBI" id="CHEBI:85236"/>
        <dbReference type="ChEBI" id="CHEBI:194498"/>
    </reaction>
    <physiologicalReaction direction="left-to-right" evidence="17">
        <dbReference type="Rhea" id="RHEA:75964"/>
    </physiologicalReaction>
</comment>
<dbReference type="Gene3D" id="1.20.120.550">
    <property type="entry name" value="Membrane associated eicosanoid/glutathione metabolism-like domain"/>
    <property type="match status" value="1"/>
</dbReference>
<evidence type="ECO:0000256" key="5">
    <source>
        <dbReference type="ARBA" id="ARBA00022989"/>
    </source>
</evidence>
<feature type="transmembrane region" description="Helical" evidence="21">
    <location>
        <begin position="12"/>
        <end position="33"/>
    </location>
</feature>
<gene>
    <name evidence="22" type="ORF">KC19_1G015500</name>
</gene>
<evidence type="ECO:0000256" key="7">
    <source>
        <dbReference type="ARBA" id="ARBA00023098"/>
    </source>
</evidence>
<comment type="caution">
    <text evidence="22">The sequence shown here is derived from an EMBL/GenBank/DDBJ whole genome shotgun (WGS) entry which is preliminary data.</text>
</comment>
<feature type="transmembrane region" description="Helical" evidence="21">
    <location>
        <begin position="75"/>
        <end position="100"/>
    </location>
</feature>